<proteinExistence type="predicted"/>
<protein>
    <submittedName>
        <fullName evidence="2">Uncharacterized protein</fullName>
    </submittedName>
</protein>
<evidence type="ECO:0000256" key="1">
    <source>
        <dbReference type="SAM" id="SignalP"/>
    </source>
</evidence>
<dbReference type="SUPFAM" id="SSF53448">
    <property type="entry name" value="Nucleotide-diphospho-sugar transferases"/>
    <property type="match status" value="1"/>
</dbReference>
<comment type="caution">
    <text evidence="2">The sequence shown here is derived from an EMBL/GenBank/DDBJ whole genome shotgun (WGS) entry which is preliminary data.</text>
</comment>
<evidence type="ECO:0000313" key="3">
    <source>
        <dbReference type="Proteomes" id="UP000078348"/>
    </source>
</evidence>
<name>A0A196S9Y0_BLAHN</name>
<keyword evidence="1" id="KW-0732">Signal</keyword>
<accession>A0A196S9Y0</accession>
<organism evidence="2 3">
    <name type="scientific">Blastocystis sp. subtype 1 (strain ATCC 50177 / NandII)</name>
    <dbReference type="NCBI Taxonomy" id="478820"/>
    <lineage>
        <taxon>Eukaryota</taxon>
        <taxon>Sar</taxon>
        <taxon>Stramenopiles</taxon>
        <taxon>Bigyra</taxon>
        <taxon>Opalozoa</taxon>
        <taxon>Opalinata</taxon>
        <taxon>Blastocystidae</taxon>
        <taxon>Blastocystis</taxon>
    </lineage>
</organism>
<dbReference type="AlphaFoldDB" id="A0A196S9Y0"/>
<feature type="chain" id="PRO_5008274480" evidence="1">
    <location>
        <begin position="19"/>
        <end position="517"/>
    </location>
</feature>
<reference evidence="2 3" key="1">
    <citation type="submission" date="2016-05" db="EMBL/GenBank/DDBJ databases">
        <title>Nuclear genome of Blastocystis sp. subtype 1 NandII.</title>
        <authorList>
            <person name="Gentekaki E."/>
            <person name="Curtis B."/>
            <person name="Stairs C."/>
            <person name="Eme L."/>
            <person name="Herman E."/>
            <person name="Klimes V."/>
            <person name="Arias M.C."/>
            <person name="Elias M."/>
            <person name="Hilliou F."/>
            <person name="Klute M."/>
            <person name="Malik S.-B."/>
            <person name="Pightling A."/>
            <person name="Rachubinski R."/>
            <person name="Salas D."/>
            <person name="Schlacht A."/>
            <person name="Suga H."/>
            <person name="Archibald J."/>
            <person name="Ball S.G."/>
            <person name="Clark G."/>
            <person name="Dacks J."/>
            <person name="Van Der Giezen M."/>
            <person name="Tsaousis A."/>
            <person name="Roger A."/>
        </authorList>
    </citation>
    <scope>NUCLEOTIDE SEQUENCE [LARGE SCALE GENOMIC DNA]</scope>
    <source>
        <strain evidence="3">ATCC 50177 / NandII</strain>
    </source>
</reference>
<evidence type="ECO:0000313" key="2">
    <source>
        <dbReference type="EMBL" id="OAO12804.1"/>
    </source>
</evidence>
<keyword evidence="3" id="KW-1185">Reference proteome</keyword>
<dbReference type="Proteomes" id="UP000078348">
    <property type="component" value="Unassembled WGS sequence"/>
</dbReference>
<gene>
    <name evidence="2" type="ORF">AV274_5529</name>
</gene>
<sequence length="517" mass="60545">MLGLFVFTALLLFQTGSAMPRADYSVLSLEKSRECFITYIVETDRKDIDAERYSSIQPSRCTINYFYVISHFTTYNEEFLNRDERISYPYILRSNFKDNGYLPFVLSILHNSTYTMIVKDQGVDEGLPDGDWLDDAVAQLSNNNNVVACSVYREYVAKNRIDHPEGCLFMRSLSLRSVIVNTAFKKNDMDPFLFFSEAFHCLFDSTLVSQPSFVFQPQHRSASWLKRLFQSREVHPVTCRKKLGITPVSCKTRRPKVTEVSILLSQYKREYIYEQIEAIYNSTVPVREIVVYQNTINKNYWKVFRKYPQISHVWATNWNSPFFMRHLIPLLFLSPYYIVFDDDIIPGPETIQRLLETVRSFNAPAGVGGRVILESNYTAGSYRMSCVDCTERMMALPVDFVIQVYARSYVMGKVYWKYRPWTHRNGDDIHGSMTWFFECGRRPMRPSLNGGKNYKNYGVDSVASYKTKTHNIVRPQAYRSWIISGFESYYDLIVDVDYPTWDKKWSDAFLAQYIKYF</sequence>
<dbReference type="Gene3D" id="3.90.550.10">
    <property type="entry name" value="Spore Coat Polysaccharide Biosynthesis Protein SpsA, Chain A"/>
    <property type="match status" value="1"/>
</dbReference>
<dbReference type="EMBL" id="LXWW01000511">
    <property type="protein sequence ID" value="OAO12804.1"/>
    <property type="molecule type" value="Genomic_DNA"/>
</dbReference>
<feature type="signal peptide" evidence="1">
    <location>
        <begin position="1"/>
        <end position="18"/>
    </location>
</feature>
<dbReference type="InterPro" id="IPR029044">
    <property type="entry name" value="Nucleotide-diphossugar_trans"/>
</dbReference>